<dbReference type="InterPro" id="IPR001611">
    <property type="entry name" value="Leu-rich_rpt"/>
</dbReference>
<dbReference type="InterPro" id="IPR011009">
    <property type="entry name" value="Kinase-like_dom_sf"/>
</dbReference>
<dbReference type="PROSITE" id="PS00107">
    <property type="entry name" value="PROTEIN_KINASE_ATP"/>
    <property type="match status" value="1"/>
</dbReference>
<dbReference type="SUPFAM" id="SSF52058">
    <property type="entry name" value="L domain-like"/>
    <property type="match status" value="1"/>
</dbReference>
<keyword evidence="3 9" id="KW-0812">Transmembrane</keyword>
<dbReference type="InterPro" id="IPR046959">
    <property type="entry name" value="PRK1-6/SRF4-like"/>
</dbReference>
<evidence type="ECO:0000256" key="2">
    <source>
        <dbReference type="ARBA" id="ARBA00022614"/>
    </source>
</evidence>
<feature type="domain" description="Protein kinase" evidence="11">
    <location>
        <begin position="317"/>
        <end position="591"/>
    </location>
</feature>
<evidence type="ECO:0000256" key="9">
    <source>
        <dbReference type="SAM" id="Phobius"/>
    </source>
</evidence>
<dbReference type="Pfam" id="PF00560">
    <property type="entry name" value="LRR_1"/>
    <property type="match status" value="1"/>
</dbReference>
<dbReference type="OrthoDB" id="772719at2759"/>
<gene>
    <name evidence="12" type="ORF">E3N88_44537</name>
</gene>
<dbReference type="GO" id="GO:0005524">
    <property type="term" value="F:ATP binding"/>
    <property type="evidence" value="ECO:0007669"/>
    <property type="project" value="UniProtKB-UniRule"/>
</dbReference>
<dbReference type="SUPFAM" id="SSF56112">
    <property type="entry name" value="Protein kinase-like (PK-like)"/>
    <property type="match status" value="1"/>
</dbReference>
<keyword evidence="7" id="KW-0067">ATP-binding</keyword>
<dbReference type="InterPro" id="IPR000719">
    <property type="entry name" value="Prot_kinase_dom"/>
</dbReference>
<sequence length="596" mass="67219">MRHMTKIVQLLTIQLMFTKLMVVKSDIGIQEFYHEERDALIPFRDSMKSSFNLHGNWTGPPCLNNMSRWMGISCSNSHVTQLTLESINLTGTLPVGFLQNVTFLSKLSFHNNSLSGVLPNLTNLIHLKSVFLSSNQFWGPIPLDYIHLPNLNTLELQENKITGTILPFDQESLTALNLSYNQLSGPIPETKILKRFKSSSFDHNPGLCGKPLDIPCAVSPPPSPSENKKKPLKVWSVVLIATAGAIVPFLVIVFLFCCYRRIQGKKAKKEASEYQHPTEGVEKKSQWSASTGDPEKSIDLEFFHEHNAVFGLEELLRSSAEVLGKGTMGITYKAILESGLVVAVKRVKEMKSITEKEFVRQMQLLGKLRHDNLVEIISFYYSKDEKLVINEFIQDGSLFELLHGSRGIGRIPLNWTTRLQIMKDVAKGLTFLHQSLSSQKTPHGNLKSSNVLVSFTNGTARAKLSDFGYLPLLPSLKSRFAIRKCPEVMEGKKPTHQSDIYSFGILVLEVITGKLSEDDENEDLSDWVRGVVDSDWSMDIFDLEILVEKDGHEDMLKIAKLALECTQVSPERRPNMTQILNRFEEINYPQLNIEVN</sequence>
<dbReference type="EMBL" id="SZYD01001826">
    <property type="protein sequence ID" value="KAD0267388.1"/>
    <property type="molecule type" value="Genomic_DNA"/>
</dbReference>
<feature type="binding site" evidence="7">
    <location>
        <position position="345"/>
    </location>
    <ligand>
        <name>ATP</name>
        <dbReference type="ChEBI" id="CHEBI:30616"/>
    </ligand>
</feature>
<dbReference type="Proteomes" id="UP000326396">
    <property type="component" value="Unassembled WGS sequence"/>
</dbReference>
<reference evidence="12 13" key="1">
    <citation type="submission" date="2019-05" db="EMBL/GenBank/DDBJ databases">
        <title>Mikania micrantha, genome provides insights into the molecular mechanism of rapid growth.</title>
        <authorList>
            <person name="Liu B."/>
        </authorList>
    </citation>
    <scope>NUCLEOTIDE SEQUENCE [LARGE SCALE GENOMIC DNA]</scope>
    <source>
        <strain evidence="12">NLD-2019</strain>
        <tissue evidence="12">Leaf</tissue>
    </source>
</reference>
<dbReference type="PANTHER" id="PTHR48007:SF40">
    <property type="entry name" value="SERINE-THREONINE_TYROSINE-PROTEIN KINASE CATALYTIC DOMAIN-CONTAINING PROTEIN"/>
    <property type="match status" value="1"/>
</dbReference>
<dbReference type="GO" id="GO:0016020">
    <property type="term" value="C:membrane"/>
    <property type="evidence" value="ECO:0007669"/>
    <property type="project" value="UniProtKB-SubCell"/>
</dbReference>
<organism evidence="12 13">
    <name type="scientific">Mikania micrantha</name>
    <name type="common">bitter vine</name>
    <dbReference type="NCBI Taxonomy" id="192012"/>
    <lineage>
        <taxon>Eukaryota</taxon>
        <taxon>Viridiplantae</taxon>
        <taxon>Streptophyta</taxon>
        <taxon>Embryophyta</taxon>
        <taxon>Tracheophyta</taxon>
        <taxon>Spermatophyta</taxon>
        <taxon>Magnoliopsida</taxon>
        <taxon>eudicotyledons</taxon>
        <taxon>Gunneridae</taxon>
        <taxon>Pentapetalae</taxon>
        <taxon>asterids</taxon>
        <taxon>campanulids</taxon>
        <taxon>Asterales</taxon>
        <taxon>Asteraceae</taxon>
        <taxon>Asteroideae</taxon>
        <taxon>Heliantheae alliance</taxon>
        <taxon>Eupatorieae</taxon>
        <taxon>Mikania</taxon>
    </lineage>
</organism>
<evidence type="ECO:0000256" key="10">
    <source>
        <dbReference type="SAM" id="SignalP"/>
    </source>
</evidence>
<dbReference type="PANTHER" id="PTHR48007">
    <property type="entry name" value="LEUCINE-RICH REPEAT RECEPTOR-LIKE PROTEIN KINASE PXC1"/>
    <property type="match status" value="1"/>
</dbReference>
<evidence type="ECO:0000256" key="8">
    <source>
        <dbReference type="SAM" id="MobiDB-lite"/>
    </source>
</evidence>
<accession>A0A5N6LE36</accession>
<evidence type="ECO:0000256" key="3">
    <source>
        <dbReference type="ARBA" id="ARBA00022692"/>
    </source>
</evidence>
<comment type="subcellular location">
    <subcellularLocation>
        <location evidence="1">Membrane</location>
    </subcellularLocation>
</comment>
<dbReference type="InterPro" id="IPR032675">
    <property type="entry name" value="LRR_dom_sf"/>
</dbReference>
<keyword evidence="6 9" id="KW-0472">Membrane</keyword>
<dbReference type="InterPro" id="IPR017441">
    <property type="entry name" value="Protein_kinase_ATP_BS"/>
</dbReference>
<evidence type="ECO:0000256" key="7">
    <source>
        <dbReference type="PROSITE-ProRule" id="PRU10141"/>
    </source>
</evidence>
<dbReference type="GO" id="GO:0004672">
    <property type="term" value="F:protein kinase activity"/>
    <property type="evidence" value="ECO:0007669"/>
    <property type="project" value="InterPro"/>
</dbReference>
<keyword evidence="4" id="KW-0677">Repeat</keyword>
<evidence type="ECO:0000256" key="4">
    <source>
        <dbReference type="ARBA" id="ARBA00022737"/>
    </source>
</evidence>
<name>A0A5N6LE36_9ASTR</name>
<dbReference type="AlphaFoldDB" id="A0A5N6LE36"/>
<evidence type="ECO:0000313" key="12">
    <source>
        <dbReference type="EMBL" id="KAD0267388.1"/>
    </source>
</evidence>
<protein>
    <recommendedName>
        <fullName evidence="11">Protein kinase domain-containing protein</fullName>
    </recommendedName>
</protein>
<proteinExistence type="predicted"/>
<evidence type="ECO:0000259" key="11">
    <source>
        <dbReference type="PROSITE" id="PS50011"/>
    </source>
</evidence>
<evidence type="ECO:0000256" key="6">
    <source>
        <dbReference type="ARBA" id="ARBA00023136"/>
    </source>
</evidence>
<keyword evidence="2" id="KW-0433">Leucine-rich repeat</keyword>
<dbReference type="Gene3D" id="3.80.10.10">
    <property type="entry name" value="Ribonuclease Inhibitor"/>
    <property type="match status" value="1"/>
</dbReference>
<dbReference type="Gene3D" id="3.30.200.20">
    <property type="entry name" value="Phosphorylase Kinase, domain 1"/>
    <property type="match status" value="1"/>
</dbReference>
<feature type="chain" id="PRO_5024365681" description="Protein kinase domain-containing protein" evidence="10">
    <location>
        <begin position="26"/>
        <end position="596"/>
    </location>
</feature>
<dbReference type="Gene3D" id="1.10.510.10">
    <property type="entry name" value="Transferase(Phosphotransferase) domain 1"/>
    <property type="match status" value="1"/>
</dbReference>
<feature type="region of interest" description="Disordered" evidence="8">
    <location>
        <begin position="269"/>
        <end position="293"/>
    </location>
</feature>
<keyword evidence="13" id="KW-1185">Reference proteome</keyword>
<feature type="transmembrane region" description="Helical" evidence="9">
    <location>
        <begin position="234"/>
        <end position="259"/>
    </location>
</feature>
<dbReference type="Pfam" id="PF07714">
    <property type="entry name" value="PK_Tyr_Ser-Thr"/>
    <property type="match status" value="1"/>
</dbReference>
<dbReference type="PROSITE" id="PS50011">
    <property type="entry name" value="PROTEIN_KINASE_DOM"/>
    <property type="match status" value="1"/>
</dbReference>
<evidence type="ECO:0000256" key="1">
    <source>
        <dbReference type="ARBA" id="ARBA00004370"/>
    </source>
</evidence>
<feature type="signal peptide" evidence="10">
    <location>
        <begin position="1"/>
        <end position="25"/>
    </location>
</feature>
<dbReference type="InterPro" id="IPR001245">
    <property type="entry name" value="Ser-Thr/Tyr_kinase_cat_dom"/>
</dbReference>
<keyword evidence="7" id="KW-0547">Nucleotide-binding</keyword>
<keyword evidence="5 9" id="KW-1133">Transmembrane helix</keyword>
<evidence type="ECO:0000256" key="5">
    <source>
        <dbReference type="ARBA" id="ARBA00022989"/>
    </source>
</evidence>
<keyword evidence="10" id="KW-0732">Signal</keyword>
<evidence type="ECO:0000313" key="13">
    <source>
        <dbReference type="Proteomes" id="UP000326396"/>
    </source>
</evidence>
<comment type="caution">
    <text evidence="12">The sequence shown here is derived from an EMBL/GenBank/DDBJ whole genome shotgun (WGS) entry which is preliminary data.</text>
</comment>